<name>A0A7D5M628_9ARCH</name>
<dbReference type="InterPro" id="IPR051321">
    <property type="entry name" value="PHA/PHB_synthase"/>
</dbReference>
<dbReference type="RefSeq" id="WP_179371232.1">
    <property type="nucleotide sequence ID" value="NZ_CP026995.1"/>
</dbReference>
<dbReference type="SUPFAM" id="SSF53474">
    <property type="entry name" value="alpha/beta-Hydrolases"/>
    <property type="match status" value="1"/>
</dbReference>
<dbReference type="InterPro" id="IPR000073">
    <property type="entry name" value="AB_hydrolase_1"/>
</dbReference>
<dbReference type="KEGG" id="nue:C5F50_09940"/>
<reference evidence="2 3" key="1">
    <citation type="submission" date="2018-02" db="EMBL/GenBank/DDBJ databases">
        <title>Complete genome of Nitrosopumilus ureaphilus PS0.</title>
        <authorList>
            <person name="Qin W."/>
            <person name="Zheng Y."/>
            <person name="Stahl D.A."/>
        </authorList>
    </citation>
    <scope>NUCLEOTIDE SEQUENCE [LARGE SCALE GENOMIC DNA]</scope>
    <source>
        <strain evidence="2 3">PS0</strain>
    </source>
</reference>
<evidence type="ECO:0000313" key="2">
    <source>
        <dbReference type="EMBL" id="QLH07355.1"/>
    </source>
</evidence>
<organism evidence="2 3">
    <name type="scientific">Nitrosopumilus ureiphilus</name>
    <dbReference type="NCBI Taxonomy" id="1470067"/>
    <lineage>
        <taxon>Archaea</taxon>
        <taxon>Nitrososphaerota</taxon>
        <taxon>Nitrososphaeria</taxon>
        <taxon>Nitrosopumilales</taxon>
        <taxon>Nitrosopumilaceae</taxon>
        <taxon>Nitrosopumilus</taxon>
    </lineage>
</organism>
<accession>A0A7D5M628</accession>
<evidence type="ECO:0000313" key="3">
    <source>
        <dbReference type="Proteomes" id="UP000509478"/>
    </source>
</evidence>
<sequence length="437" mass="50347">MKDSKRDSNAFTLYNDFLLKSFDFQMQYGKTLFHSWSKALESVSKLDDPTGKKIQDEIRSSFDTEIRSSLKKPDFSKTLSNFINSYTEFASSIHHDKLFRQLESTINNYDTLIEPIRDAVNRTQSEVIPMKGKFEVHHYKTNSPQKFKTPILVVGSLINRHYILDLLPETSIIRYFQQLGFDVYATDWKMPTIKDENMSLASYAHDYLENAVDRVEEITGSRNVILFGYCWGGILSLIYSTLYPDNVKSLILHATPADFDKSPTVLESWIRELDVKKFVNTFGNVPSSFLNIAFWLRNPLEAVLKYSFYFSQPRSSKEIMQFLAVESWLYDSVPIIGKAFEQIINDIYKKNLLIQNKMMLGENLVDLKKITMPVLNIVGTNDDLVSAESSRTITDVISSKDKQTLEFPTGHVGLCISKTAHKKLWPEVGRWLKEHSD</sequence>
<dbReference type="InterPro" id="IPR029058">
    <property type="entry name" value="AB_hydrolase_fold"/>
</dbReference>
<dbReference type="GeneID" id="56068430"/>
<dbReference type="Proteomes" id="UP000509478">
    <property type="component" value="Chromosome"/>
</dbReference>
<dbReference type="PANTHER" id="PTHR36837:SF2">
    <property type="entry name" value="POLY(3-HYDROXYALKANOATE) POLYMERASE SUBUNIT PHAC"/>
    <property type="match status" value="1"/>
</dbReference>
<proteinExistence type="predicted"/>
<dbReference type="Gene3D" id="3.40.50.1820">
    <property type="entry name" value="alpha/beta hydrolase"/>
    <property type="match status" value="1"/>
</dbReference>
<feature type="domain" description="AB hydrolase-1" evidence="1">
    <location>
        <begin position="171"/>
        <end position="412"/>
    </location>
</feature>
<protein>
    <recommendedName>
        <fullName evidence="1">AB hydrolase-1 domain-containing protein</fullName>
    </recommendedName>
</protein>
<gene>
    <name evidence="2" type="ORF">C5F50_09940</name>
</gene>
<dbReference type="Pfam" id="PF00561">
    <property type="entry name" value="Abhydrolase_1"/>
    <property type="match status" value="1"/>
</dbReference>
<dbReference type="AlphaFoldDB" id="A0A7D5M628"/>
<evidence type="ECO:0000259" key="1">
    <source>
        <dbReference type="Pfam" id="PF00561"/>
    </source>
</evidence>
<dbReference type="OrthoDB" id="9432at2157"/>
<dbReference type="PANTHER" id="PTHR36837">
    <property type="entry name" value="POLY(3-HYDROXYALKANOATE) POLYMERASE SUBUNIT PHAC"/>
    <property type="match status" value="1"/>
</dbReference>
<keyword evidence="3" id="KW-1185">Reference proteome</keyword>
<dbReference type="EMBL" id="CP026995">
    <property type="protein sequence ID" value="QLH07355.1"/>
    <property type="molecule type" value="Genomic_DNA"/>
</dbReference>